<dbReference type="GO" id="GO:0006629">
    <property type="term" value="P:lipid metabolic process"/>
    <property type="evidence" value="ECO:0007669"/>
    <property type="project" value="InterPro"/>
</dbReference>
<dbReference type="Proteomes" id="UP000053331">
    <property type="component" value="Unassembled WGS sequence"/>
</dbReference>
<sequence>MVGIARDAGRAVNAWTVETWLPTDRLAAAGVDGVITDYSVVGKGRKREDRGYRGPPTAPPATRRSFR</sequence>
<evidence type="ECO:0000313" key="4">
    <source>
        <dbReference type="Proteomes" id="UP000053331"/>
    </source>
</evidence>
<evidence type="ECO:0000256" key="1">
    <source>
        <dbReference type="SAM" id="MobiDB-lite"/>
    </source>
</evidence>
<dbReference type="GO" id="GO:0008081">
    <property type="term" value="F:phosphoric diester hydrolase activity"/>
    <property type="evidence" value="ECO:0007669"/>
    <property type="project" value="InterPro"/>
</dbReference>
<dbReference type="Gene3D" id="3.20.20.190">
    <property type="entry name" value="Phosphatidylinositol (PI) phosphodiesterase"/>
    <property type="match status" value="1"/>
</dbReference>
<gene>
    <name evidence="3" type="ORF">FK85_28845</name>
</gene>
<reference evidence="3 4" key="1">
    <citation type="journal article" date="2015" name="Genome Announc.">
        <title>Draft genome sequence of a Halorubrum H3 strain isolated from the burlinskoye salt lake (Altai Krai, Russia).</title>
        <authorList>
            <person name="Rozanov A.S."/>
            <person name="Bryanskaya A.V."/>
            <person name="Malup T.K."/>
            <person name="Kotenko A.V."/>
            <person name="Peltek S.E."/>
        </authorList>
    </citation>
    <scope>NUCLEOTIDE SEQUENCE [LARGE SCALE GENOMIC DNA]</scope>
    <source>
        <strain evidence="3 4">H3</strain>
    </source>
</reference>
<feature type="region of interest" description="Disordered" evidence="1">
    <location>
        <begin position="43"/>
        <end position="67"/>
    </location>
</feature>
<evidence type="ECO:0000259" key="2">
    <source>
        <dbReference type="PROSITE" id="PS51704"/>
    </source>
</evidence>
<dbReference type="PROSITE" id="PS51704">
    <property type="entry name" value="GP_PDE"/>
    <property type="match status" value="1"/>
</dbReference>
<evidence type="ECO:0000313" key="3">
    <source>
        <dbReference type="EMBL" id="KKF39391.1"/>
    </source>
</evidence>
<dbReference type="AlphaFoldDB" id="A0A0F8AUS5"/>
<dbReference type="InterPro" id="IPR017946">
    <property type="entry name" value="PLC-like_Pdiesterase_TIM-brl"/>
</dbReference>
<keyword evidence="4" id="KW-1185">Reference proteome</keyword>
<proteinExistence type="predicted"/>
<dbReference type="SUPFAM" id="SSF51695">
    <property type="entry name" value="PLC-like phosphodiesterases"/>
    <property type="match status" value="1"/>
</dbReference>
<accession>A0A0F8AUS5</accession>
<name>A0A0F8AUS5_9EURY</name>
<dbReference type="InterPro" id="IPR030395">
    <property type="entry name" value="GP_PDE_dom"/>
</dbReference>
<organism evidence="3 4">
    <name type="scientific">Halorubrum saccharovorum</name>
    <dbReference type="NCBI Taxonomy" id="2248"/>
    <lineage>
        <taxon>Archaea</taxon>
        <taxon>Methanobacteriati</taxon>
        <taxon>Methanobacteriota</taxon>
        <taxon>Stenosarchaea group</taxon>
        <taxon>Halobacteria</taxon>
        <taxon>Halobacteriales</taxon>
        <taxon>Haloferacaceae</taxon>
        <taxon>Halorubrum</taxon>
    </lineage>
</organism>
<dbReference type="EMBL" id="JNFH02000056">
    <property type="protein sequence ID" value="KKF39391.1"/>
    <property type="molecule type" value="Genomic_DNA"/>
</dbReference>
<comment type="caution">
    <text evidence="3">The sequence shown here is derived from an EMBL/GenBank/DDBJ whole genome shotgun (WGS) entry which is preliminary data.</text>
</comment>
<feature type="domain" description="GP-PDE" evidence="2">
    <location>
        <begin position="1"/>
        <end position="46"/>
    </location>
</feature>
<dbReference type="Pfam" id="PF03009">
    <property type="entry name" value="GDPD"/>
    <property type="match status" value="1"/>
</dbReference>
<protein>
    <recommendedName>
        <fullName evidence="2">GP-PDE domain-containing protein</fullName>
    </recommendedName>
</protein>